<reference evidence="1" key="1">
    <citation type="submission" date="2021-06" db="EMBL/GenBank/DDBJ databases">
        <authorList>
            <person name="Kallberg Y."/>
            <person name="Tangrot J."/>
            <person name="Rosling A."/>
        </authorList>
    </citation>
    <scope>NUCLEOTIDE SEQUENCE</scope>
    <source>
        <strain evidence="1">MA453B</strain>
    </source>
</reference>
<protein>
    <submittedName>
        <fullName evidence="1">13062_t:CDS:1</fullName>
    </submittedName>
</protein>
<keyword evidence="2" id="KW-1185">Reference proteome</keyword>
<feature type="non-terminal residue" evidence="1">
    <location>
        <position position="93"/>
    </location>
</feature>
<evidence type="ECO:0000313" key="1">
    <source>
        <dbReference type="EMBL" id="CAG8825148.1"/>
    </source>
</evidence>
<proteinExistence type="predicted"/>
<dbReference type="OrthoDB" id="2391056at2759"/>
<organism evidence="1 2">
    <name type="scientific">Dentiscutata erythropus</name>
    <dbReference type="NCBI Taxonomy" id="1348616"/>
    <lineage>
        <taxon>Eukaryota</taxon>
        <taxon>Fungi</taxon>
        <taxon>Fungi incertae sedis</taxon>
        <taxon>Mucoromycota</taxon>
        <taxon>Glomeromycotina</taxon>
        <taxon>Glomeromycetes</taxon>
        <taxon>Diversisporales</taxon>
        <taxon>Gigasporaceae</taxon>
        <taxon>Dentiscutata</taxon>
    </lineage>
</organism>
<feature type="non-terminal residue" evidence="1">
    <location>
        <position position="1"/>
    </location>
</feature>
<evidence type="ECO:0000313" key="2">
    <source>
        <dbReference type="Proteomes" id="UP000789405"/>
    </source>
</evidence>
<name>A0A9N9PGT2_9GLOM</name>
<dbReference type="AlphaFoldDB" id="A0A9N9PGT2"/>
<dbReference type="EMBL" id="CAJVPY010066004">
    <property type="protein sequence ID" value="CAG8825148.1"/>
    <property type="molecule type" value="Genomic_DNA"/>
</dbReference>
<accession>A0A9N9PGT2</accession>
<dbReference type="Proteomes" id="UP000789405">
    <property type="component" value="Unassembled WGS sequence"/>
</dbReference>
<sequence>ELCKTPTEAITTVYQQIFKSKTNFSGPEIMGYDTSNIVQEYLNNLLFRLGFAGHGFKSAFIYPYNKQRSIFFQENKVGYLRQFTGYQLFGLDY</sequence>
<gene>
    <name evidence="1" type="ORF">DERYTH_LOCUS27850</name>
</gene>
<comment type="caution">
    <text evidence="1">The sequence shown here is derived from an EMBL/GenBank/DDBJ whole genome shotgun (WGS) entry which is preliminary data.</text>
</comment>